<proteinExistence type="predicted"/>
<evidence type="ECO:0000256" key="1">
    <source>
        <dbReference type="SAM" id="MobiDB-lite"/>
    </source>
</evidence>
<evidence type="ECO:0000313" key="2">
    <source>
        <dbReference type="EMBL" id="RSH90726.1"/>
    </source>
</evidence>
<dbReference type="Proteomes" id="UP000279259">
    <property type="component" value="Unassembled WGS sequence"/>
</dbReference>
<dbReference type="EMBL" id="RSCD01000009">
    <property type="protein sequence ID" value="RSH90726.1"/>
    <property type="molecule type" value="Genomic_DNA"/>
</dbReference>
<dbReference type="AlphaFoldDB" id="A0A427YI11"/>
<protein>
    <submittedName>
        <fullName evidence="2">Uncharacterized protein</fullName>
    </submittedName>
</protein>
<dbReference type="OrthoDB" id="10313472at2759"/>
<comment type="caution">
    <text evidence="2">The sequence shown here is derived from an EMBL/GenBank/DDBJ whole genome shotgun (WGS) entry which is preliminary data.</text>
</comment>
<feature type="region of interest" description="Disordered" evidence="1">
    <location>
        <begin position="78"/>
        <end position="114"/>
    </location>
</feature>
<accession>A0A427YI11</accession>
<keyword evidence="3" id="KW-1185">Reference proteome</keyword>
<evidence type="ECO:0000313" key="3">
    <source>
        <dbReference type="Proteomes" id="UP000279259"/>
    </source>
</evidence>
<reference evidence="2 3" key="1">
    <citation type="submission" date="2018-11" db="EMBL/GenBank/DDBJ databases">
        <title>Genome sequence of Saitozyma podzolica DSM 27192.</title>
        <authorList>
            <person name="Aliyu H."/>
            <person name="Gorte O."/>
            <person name="Ochsenreither K."/>
        </authorList>
    </citation>
    <scope>NUCLEOTIDE SEQUENCE [LARGE SCALE GENOMIC DNA]</scope>
    <source>
        <strain evidence="2 3">DSM 27192</strain>
    </source>
</reference>
<organism evidence="2 3">
    <name type="scientific">Saitozyma podzolica</name>
    <dbReference type="NCBI Taxonomy" id="1890683"/>
    <lineage>
        <taxon>Eukaryota</taxon>
        <taxon>Fungi</taxon>
        <taxon>Dikarya</taxon>
        <taxon>Basidiomycota</taxon>
        <taxon>Agaricomycotina</taxon>
        <taxon>Tremellomycetes</taxon>
        <taxon>Tremellales</taxon>
        <taxon>Trimorphomycetaceae</taxon>
        <taxon>Saitozyma</taxon>
    </lineage>
</organism>
<sequence length="461" mass="52938">MQGTPGPQLNPRWSLSCFPEILDIIIQHADDNIRLVLLRTSYQLHRLAGPRIYHEVTLSTKTIARVFLGYDIADDADNGAQQPGKVERSNGFPEDTSTGSKAERGGSGQDQSLPLPASVTAQRWKSSASWVNDYHPIRNFKASLLRHIRVLIITEHPFGFCRQIAPSASLLSSVEVLQFLCPRINYHESVTDFCKSSDGCCPLIKQLDVKKVVVRNLKSSGLPRELLGEAGWHTPSLEQVTLILPDNGSMSRVEYRVAVHLQLGCLLPKCPDLKLKVLFLEDLPTDCDRKFSKGPPWFNRQKEFPLFVSQLIEVLVPDTKQVRPLSIYGVEDLKFDHHFYWKGNLLFGGMEAFWDTEILGEMTPWERHLGECTVKGRREREALRNSWLAKREGFKAQFKCGDWPKPPTDKEMEQKHGRDRRRWLRDKHCKMEYAEVGDFDKDQYPTWFDLQESRALGFDWF</sequence>
<gene>
    <name evidence="2" type="ORF">EHS25_009901</name>
</gene>
<name>A0A427YI11_9TREE</name>